<dbReference type="AlphaFoldDB" id="A0A6V4M4K7"/>
<evidence type="ECO:0000313" key="3">
    <source>
        <dbReference type="EMBL" id="CAE2208970.1"/>
    </source>
</evidence>
<dbReference type="InterPro" id="IPR011009">
    <property type="entry name" value="Kinase-like_dom_sf"/>
</dbReference>
<dbReference type="PANTHER" id="PTHR44329:SF289">
    <property type="entry name" value="SERINE_THREONINE-PROTEIN KINASE VIK"/>
    <property type="match status" value="1"/>
</dbReference>
<dbReference type="Gene3D" id="1.10.510.10">
    <property type="entry name" value="Transferase(Phosphotransferase) domain 1"/>
    <property type="match status" value="1"/>
</dbReference>
<accession>A0A6V4M4K7</accession>
<sequence>MVYIHEKAYPEHLLMHRDLKPDNVGFAADGRVLLFDFGLAKLVPRGGRDAHAVEMTGKTGSARYMAPEVALSLPYNEKADVHSFAMILYQLLSHEKPFSGMDLEMLYTDVIYGGQRPKVPRQWPASMRDLLRDCWHPDPDCRPPFCAVLRRIERALAESGEGAR</sequence>
<dbReference type="GO" id="GO:0004674">
    <property type="term" value="F:protein serine/threonine kinase activity"/>
    <property type="evidence" value="ECO:0007669"/>
    <property type="project" value="TreeGrafter"/>
</dbReference>
<dbReference type="Pfam" id="PF07714">
    <property type="entry name" value="PK_Tyr_Ser-Thr"/>
    <property type="match status" value="1"/>
</dbReference>
<dbReference type="PANTHER" id="PTHR44329">
    <property type="entry name" value="SERINE/THREONINE-PROTEIN KINASE TNNI3K-RELATED"/>
    <property type="match status" value="1"/>
</dbReference>
<protein>
    <recommendedName>
        <fullName evidence="1">Protein kinase domain-containing protein</fullName>
    </recommendedName>
</protein>
<reference evidence="2" key="1">
    <citation type="submission" date="2021-01" db="EMBL/GenBank/DDBJ databases">
        <authorList>
            <person name="Corre E."/>
            <person name="Pelletier E."/>
            <person name="Niang G."/>
            <person name="Scheremetjew M."/>
            <person name="Finn R."/>
            <person name="Kale V."/>
            <person name="Holt S."/>
            <person name="Cochrane G."/>
            <person name="Meng A."/>
            <person name="Brown T."/>
            <person name="Cohen L."/>
        </authorList>
    </citation>
    <scope>NUCLEOTIDE SEQUENCE</scope>
    <source>
        <strain evidence="2">UIO037</strain>
    </source>
</reference>
<proteinExistence type="predicted"/>
<dbReference type="InterPro" id="IPR001245">
    <property type="entry name" value="Ser-Thr/Tyr_kinase_cat_dom"/>
</dbReference>
<gene>
    <name evidence="2" type="ORF">CPOL0286_LOCUS6104</name>
    <name evidence="3" type="ORF">CPOL0286_LOCUS6105</name>
</gene>
<dbReference type="InterPro" id="IPR000719">
    <property type="entry name" value="Prot_kinase_dom"/>
</dbReference>
<dbReference type="InterPro" id="IPR051681">
    <property type="entry name" value="Ser/Thr_Kinases-Pseudokinases"/>
</dbReference>
<dbReference type="EMBL" id="HBKO01013574">
    <property type="protein sequence ID" value="CAE2208967.1"/>
    <property type="molecule type" value="Transcribed_RNA"/>
</dbReference>
<dbReference type="GO" id="GO:0005524">
    <property type="term" value="F:ATP binding"/>
    <property type="evidence" value="ECO:0007669"/>
    <property type="project" value="InterPro"/>
</dbReference>
<evidence type="ECO:0000313" key="2">
    <source>
        <dbReference type="EMBL" id="CAE2208967.1"/>
    </source>
</evidence>
<organism evidence="2">
    <name type="scientific">Prymnesium polylepis</name>
    <dbReference type="NCBI Taxonomy" id="72548"/>
    <lineage>
        <taxon>Eukaryota</taxon>
        <taxon>Haptista</taxon>
        <taxon>Haptophyta</taxon>
        <taxon>Prymnesiophyceae</taxon>
        <taxon>Prymnesiales</taxon>
        <taxon>Prymnesiaceae</taxon>
        <taxon>Prymnesium</taxon>
    </lineage>
</organism>
<dbReference type="SMART" id="SM00220">
    <property type="entry name" value="S_TKc"/>
    <property type="match status" value="1"/>
</dbReference>
<name>A0A6V4M4K7_9EUKA</name>
<dbReference type="EMBL" id="HBKO01013575">
    <property type="protein sequence ID" value="CAE2208970.1"/>
    <property type="molecule type" value="Transcribed_RNA"/>
</dbReference>
<feature type="domain" description="Protein kinase" evidence="1">
    <location>
        <begin position="1"/>
        <end position="156"/>
    </location>
</feature>
<dbReference type="PROSITE" id="PS50011">
    <property type="entry name" value="PROTEIN_KINASE_DOM"/>
    <property type="match status" value="1"/>
</dbReference>
<dbReference type="SUPFAM" id="SSF56112">
    <property type="entry name" value="Protein kinase-like (PK-like)"/>
    <property type="match status" value="1"/>
</dbReference>
<evidence type="ECO:0000259" key="1">
    <source>
        <dbReference type="PROSITE" id="PS50011"/>
    </source>
</evidence>